<evidence type="ECO:0000313" key="3">
    <source>
        <dbReference type="EMBL" id="KAG0462355.1"/>
    </source>
</evidence>
<evidence type="ECO:0000313" key="2">
    <source>
        <dbReference type="EMBL" id="KAG0460877.1"/>
    </source>
</evidence>
<accession>A0A835Q0K2</accession>
<sequence>MARRETGFAAGVPDSATDEGDRTYTSPKVLDHGFISIARQGSISTGASHRTFEQGEDGVNLDDDPLPATSTNFQRLVGKITSAKHIRRLRKFHGGWPSMIEVFSRPSSSRLFDAEPKTGADHNKRYLLGCLLPAVTAMGIRCCNSQIYGIETTSRPPQVAMAASYEYERDVLL</sequence>
<keyword evidence="4" id="KW-1185">Reference proteome</keyword>
<feature type="region of interest" description="Disordered" evidence="1">
    <location>
        <begin position="1"/>
        <end position="25"/>
    </location>
</feature>
<reference evidence="4 5" key="1">
    <citation type="journal article" date="2020" name="Nat. Food">
        <title>A phased Vanilla planifolia genome enables genetic improvement of flavour and production.</title>
        <authorList>
            <person name="Hasing T."/>
            <person name="Tang H."/>
            <person name="Brym M."/>
            <person name="Khazi F."/>
            <person name="Huang T."/>
            <person name="Chambers A.H."/>
        </authorList>
    </citation>
    <scope>NUCLEOTIDE SEQUENCE [LARGE SCALE GENOMIC DNA]</scope>
    <source>
        <tissue evidence="2">Leaf</tissue>
    </source>
</reference>
<proteinExistence type="predicted"/>
<dbReference type="EMBL" id="JADCNM010000011">
    <property type="protein sequence ID" value="KAG0462355.1"/>
    <property type="molecule type" value="Genomic_DNA"/>
</dbReference>
<organism evidence="2 4">
    <name type="scientific">Vanilla planifolia</name>
    <name type="common">Vanilla</name>
    <dbReference type="NCBI Taxonomy" id="51239"/>
    <lineage>
        <taxon>Eukaryota</taxon>
        <taxon>Viridiplantae</taxon>
        <taxon>Streptophyta</taxon>
        <taxon>Embryophyta</taxon>
        <taxon>Tracheophyta</taxon>
        <taxon>Spermatophyta</taxon>
        <taxon>Magnoliopsida</taxon>
        <taxon>Liliopsida</taxon>
        <taxon>Asparagales</taxon>
        <taxon>Orchidaceae</taxon>
        <taxon>Vanilloideae</taxon>
        <taxon>Vanilleae</taxon>
        <taxon>Vanilla</taxon>
    </lineage>
</organism>
<comment type="caution">
    <text evidence="2">The sequence shown here is derived from an EMBL/GenBank/DDBJ whole genome shotgun (WGS) entry which is preliminary data.</text>
</comment>
<dbReference type="Proteomes" id="UP000636800">
    <property type="component" value="Chromosome 11"/>
</dbReference>
<protein>
    <submittedName>
        <fullName evidence="2">Uncharacterized protein</fullName>
    </submittedName>
</protein>
<evidence type="ECO:0000256" key="1">
    <source>
        <dbReference type="SAM" id="MobiDB-lite"/>
    </source>
</evidence>
<name>A0A835Q0K2_VANPL</name>
<dbReference type="AlphaFoldDB" id="A0A835Q0K2"/>
<gene>
    <name evidence="3" type="ORF">HPP92_020831</name>
    <name evidence="2" type="ORF">HPP92_021174</name>
</gene>
<evidence type="ECO:0000313" key="4">
    <source>
        <dbReference type="Proteomes" id="UP000636800"/>
    </source>
</evidence>
<dbReference type="Proteomes" id="UP000639772">
    <property type="component" value="Chromosome 11"/>
</dbReference>
<dbReference type="EMBL" id="JADCNL010000011">
    <property type="protein sequence ID" value="KAG0460877.1"/>
    <property type="molecule type" value="Genomic_DNA"/>
</dbReference>
<evidence type="ECO:0000313" key="5">
    <source>
        <dbReference type="Proteomes" id="UP000639772"/>
    </source>
</evidence>